<accession>I2C7L5</accession>
<dbReference type="KEGG" id="bqy:MUS_2730"/>
<proteinExistence type="predicted"/>
<dbReference type="HOGENOM" id="CLU_3246673_0_0_9"/>
<protein>
    <submittedName>
        <fullName evidence="1">Uncharacterized protein</fullName>
    </submittedName>
</protein>
<sequence>MKLIRFVKIFGIRVKKPKFRHAIEKKICYDLFKLNDKRIKRI</sequence>
<dbReference type="EMBL" id="CP003332">
    <property type="protein sequence ID" value="AFJ62639.1"/>
    <property type="molecule type" value="Genomic_DNA"/>
</dbReference>
<gene>
    <name evidence="1" type="ORF">MUS_2730</name>
</gene>
<dbReference type="AlphaFoldDB" id="I2C7L5"/>
<reference evidence="1 2" key="1">
    <citation type="journal article" date="2012" name="J. Biotechnol.">
        <title>Genome sequence of the plant growth promoting strain Bacillus amyloliquefaciens subsp. plantarum B9601-Y2 and expression of mersacidin and other secondary metabolites.</title>
        <authorList>
            <person name="He P."/>
            <person name="Hao K."/>
            <person name="Blom J."/>
            <person name="Ruckert C."/>
            <person name="Vater J."/>
            <person name="Mao Z."/>
            <person name="Wu Y."/>
            <person name="Hou M."/>
            <person name="He P."/>
            <person name="He Y."/>
            <person name="Borriss R."/>
        </authorList>
    </citation>
    <scope>NUCLEOTIDE SEQUENCE [LARGE SCALE GENOMIC DNA]</scope>
    <source>
        <strain evidence="1">Y2</strain>
    </source>
</reference>
<evidence type="ECO:0000313" key="2">
    <source>
        <dbReference type="Proteomes" id="UP000002878"/>
    </source>
</evidence>
<dbReference type="PATRIC" id="fig|1126211.3.peg.2588"/>
<name>I2C7L5_BACAY</name>
<dbReference type="Proteomes" id="UP000002878">
    <property type="component" value="Chromosome"/>
</dbReference>
<organism evidence="1 2">
    <name type="scientific">Bacillus amyloliquefaciens (strain Y2)</name>
    <name type="common">Bacillus amyloliquefaciens subsp. plantarum (strain B9601-Y2)</name>
    <dbReference type="NCBI Taxonomy" id="1155777"/>
    <lineage>
        <taxon>Bacteria</taxon>
        <taxon>Bacillati</taxon>
        <taxon>Bacillota</taxon>
        <taxon>Bacilli</taxon>
        <taxon>Bacillales</taxon>
        <taxon>Bacillaceae</taxon>
        <taxon>Bacillus</taxon>
        <taxon>Bacillus amyloliquefaciens group</taxon>
    </lineage>
</organism>
<evidence type="ECO:0000313" key="1">
    <source>
        <dbReference type="EMBL" id="AFJ62639.1"/>
    </source>
</evidence>